<name>A0A8H7ARQ1_9EURO</name>
<feature type="compositionally biased region" description="Gly residues" evidence="1">
    <location>
        <begin position="36"/>
        <end position="48"/>
    </location>
</feature>
<dbReference type="Proteomes" id="UP000606974">
    <property type="component" value="Unassembled WGS sequence"/>
</dbReference>
<evidence type="ECO:0000313" key="2">
    <source>
        <dbReference type="EMBL" id="KAF7512314.1"/>
    </source>
</evidence>
<feature type="region of interest" description="Disordered" evidence="1">
    <location>
        <begin position="1"/>
        <end position="71"/>
    </location>
</feature>
<protein>
    <submittedName>
        <fullName evidence="2">Uncharacterized protein</fullName>
    </submittedName>
</protein>
<evidence type="ECO:0000256" key="1">
    <source>
        <dbReference type="SAM" id="MobiDB-lite"/>
    </source>
</evidence>
<organism evidence="2 3">
    <name type="scientific">Endocarpon pusillum</name>
    <dbReference type="NCBI Taxonomy" id="364733"/>
    <lineage>
        <taxon>Eukaryota</taxon>
        <taxon>Fungi</taxon>
        <taxon>Dikarya</taxon>
        <taxon>Ascomycota</taxon>
        <taxon>Pezizomycotina</taxon>
        <taxon>Eurotiomycetes</taxon>
        <taxon>Chaetothyriomycetidae</taxon>
        <taxon>Verrucariales</taxon>
        <taxon>Verrucariaceae</taxon>
        <taxon>Endocarpon</taxon>
    </lineage>
</organism>
<dbReference type="EMBL" id="JAACFV010000013">
    <property type="protein sequence ID" value="KAF7512314.1"/>
    <property type="molecule type" value="Genomic_DNA"/>
</dbReference>
<sequence>MAKSIPPFTWKNGFRQAGQGRPWATENWNGYVVNGHGNGEENGNGNGNGVVKKEQSHYVTPPSAEPLTSTVHNDFGLNTLRTWPTIYNGTSSPHGVPEWWDPSGEVDVLICGGM</sequence>
<gene>
    <name evidence="2" type="ORF">GJ744_001882</name>
</gene>
<comment type="caution">
    <text evidence="2">The sequence shown here is derived from an EMBL/GenBank/DDBJ whole genome shotgun (WGS) entry which is preliminary data.</text>
</comment>
<proteinExistence type="predicted"/>
<accession>A0A8H7ARQ1</accession>
<reference evidence="2" key="1">
    <citation type="submission" date="2020-02" db="EMBL/GenBank/DDBJ databases">
        <authorList>
            <person name="Palmer J.M."/>
        </authorList>
    </citation>
    <scope>NUCLEOTIDE SEQUENCE</scope>
    <source>
        <strain evidence="2">EPUS1.4</strain>
        <tissue evidence="2">Thallus</tissue>
    </source>
</reference>
<keyword evidence="3" id="KW-1185">Reference proteome</keyword>
<evidence type="ECO:0000313" key="3">
    <source>
        <dbReference type="Proteomes" id="UP000606974"/>
    </source>
</evidence>
<dbReference type="AlphaFoldDB" id="A0A8H7ARQ1"/>